<dbReference type="Pfam" id="PF02826">
    <property type="entry name" value="2-Hacid_dh_C"/>
    <property type="match status" value="1"/>
</dbReference>
<gene>
    <name evidence="7" type="ORF">AB3G34_09165</name>
</gene>
<dbReference type="EC" id="1.1.1.28" evidence="7"/>
<dbReference type="InterPro" id="IPR006139">
    <property type="entry name" value="D-isomer_2_OHA_DH_cat_dom"/>
</dbReference>
<dbReference type="PROSITE" id="PS00670">
    <property type="entry name" value="D_2_HYDROXYACID_DH_2"/>
    <property type="match status" value="1"/>
</dbReference>
<dbReference type="SUPFAM" id="SSF52283">
    <property type="entry name" value="Formate/glycerate dehydrogenase catalytic domain-like"/>
    <property type="match status" value="1"/>
</dbReference>
<dbReference type="GO" id="GO:0008720">
    <property type="term" value="F:D-lactate dehydrogenase (NAD+) activity"/>
    <property type="evidence" value="ECO:0007669"/>
    <property type="project" value="UniProtKB-EC"/>
</dbReference>
<dbReference type="RefSeq" id="WP_369752229.1">
    <property type="nucleotide sequence ID" value="NZ_CP165625.1"/>
</dbReference>
<dbReference type="SUPFAM" id="SSF51735">
    <property type="entry name" value="NAD(P)-binding Rossmann-fold domains"/>
    <property type="match status" value="1"/>
</dbReference>
<dbReference type="Pfam" id="PF00389">
    <property type="entry name" value="2-Hacid_dh"/>
    <property type="match status" value="1"/>
</dbReference>
<dbReference type="InterPro" id="IPR029752">
    <property type="entry name" value="D-isomer_DH_CS1"/>
</dbReference>
<keyword evidence="3" id="KW-0520">NAD</keyword>
<dbReference type="Gene3D" id="3.40.50.720">
    <property type="entry name" value="NAD(P)-binding Rossmann-like Domain"/>
    <property type="match status" value="2"/>
</dbReference>
<dbReference type="EMBL" id="CP165625">
    <property type="protein sequence ID" value="XDU94063.1"/>
    <property type="molecule type" value="Genomic_DNA"/>
</dbReference>
<dbReference type="CDD" id="cd12183">
    <property type="entry name" value="LDH_like_2"/>
    <property type="match status" value="1"/>
</dbReference>
<dbReference type="InterPro" id="IPR006140">
    <property type="entry name" value="D-isomer_DH_NAD-bd"/>
</dbReference>
<feature type="domain" description="D-isomer specific 2-hydroxyacid dehydrogenase catalytic" evidence="5">
    <location>
        <begin position="13"/>
        <end position="327"/>
    </location>
</feature>
<proteinExistence type="inferred from homology"/>
<evidence type="ECO:0000313" key="7">
    <source>
        <dbReference type="EMBL" id="XDU94063.1"/>
    </source>
</evidence>
<reference evidence="7" key="1">
    <citation type="submission" date="2024-07" db="EMBL/GenBank/DDBJ databases">
        <authorList>
            <person name="Biller S.J."/>
        </authorList>
    </citation>
    <scope>NUCLEOTIDE SEQUENCE</scope>
    <source>
        <strain evidence="7">WC2409</strain>
    </source>
</reference>
<dbReference type="AlphaFoldDB" id="A0AB39W0A5"/>
<feature type="domain" description="D-isomer specific 2-hydroxyacid dehydrogenase NAD-binding" evidence="6">
    <location>
        <begin position="109"/>
        <end position="297"/>
    </location>
</feature>
<protein>
    <submittedName>
        <fullName evidence="7">2-hydroxyacid dehydrogenase</fullName>
        <ecNumber evidence="7">1.1.1.28</ecNumber>
    </submittedName>
</protein>
<sequence length="330" mass="36953">MKILMYSTFDFEKPFIEKAKHGKLELVYTSKNLNHDTVDLAKGFEGISLFTSDIANSTILEKLYHLGIKYIALRTVGHDHIDLKKARSLGIKVANVPEYSPFSIAEHAVALLMALNRKIVLGQKLMEMGDYRLDNLVGFDLHGKTVGIIGTGKIGSAFAKIMHGFGCTLLAYDPFINEELIQQTKIRYCNLEELCQSADVISIHCPLNVDSKYMFNKSIFSQMKKGVVFINTARGMIVNTEDLIEAINKGIISAVGLDVYEKERPIFFKNHISEKITDHVYTILRSLPNVLITGHQGFLSNEALQGIANTTMANLNAWAYNSICENELEK</sequence>
<comment type="similarity">
    <text evidence="1 4">Belongs to the D-isomer specific 2-hydroxyacid dehydrogenase family.</text>
</comment>
<dbReference type="InterPro" id="IPR036291">
    <property type="entry name" value="NAD(P)-bd_dom_sf"/>
</dbReference>
<dbReference type="InterPro" id="IPR058205">
    <property type="entry name" value="D-LDH-like"/>
</dbReference>
<dbReference type="GO" id="GO:0051287">
    <property type="term" value="F:NAD binding"/>
    <property type="evidence" value="ECO:0007669"/>
    <property type="project" value="InterPro"/>
</dbReference>
<evidence type="ECO:0000256" key="2">
    <source>
        <dbReference type="ARBA" id="ARBA00023002"/>
    </source>
</evidence>
<dbReference type="PANTHER" id="PTHR43026:SF1">
    <property type="entry name" value="2-HYDROXYACID DEHYDROGENASE HOMOLOG 1-RELATED"/>
    <property type="match status" value="1"/>
</dbReference>
<evidence type="ECO:0000259" key="6">
    <source>
        <dbReference type="Pfam" id="PF02826"/>
    </source>
</evidence>
<accession>A0AB39W0A5</accession>
<evidence type="ECO:0000256" key="4">
    <source>
        <dbReference type="RuleBase" id="RU003719"/>
    </source>
</evidence>
<evidence type="ECO:0000259" key="5">
    <source>
        <dbReference type="Pfam" id="PF00389"/>
    </source>
</evidence>
<organism evidence="7">
    <name type="scientific">Flavobacterium sp. WC2409</name>
    <dbReference type="NCBI Taxonomy" id="3234139"/>
    <lineage>
        <taxon>Bacteria</taxon>
        <taxon>Pseudomonadati</taxon>
        <taxon>Bacteroidota</taxon>
        <taxon>Flavobacteriia</taxon>
        <taxon>Flavobacteriales</taxon>
        <taxon>Flavobacteriaceae</taxon>
        <taxon>Flavobacterium</taxon>
    </lineage>
</organism>
<dbReference type="PROSITE" id="PS00671">
    <property type="entry name" value="D_2_HYDROXYACID_DH_3"/>
    <property type="match status" value="1"/>
</dbReference>
<dbReference type="PROSITE" id="PS00065">
    <property type="entry name" value="D_2_HYDROXYACID_DH_1"/>
    <property type="match status" value="1"/>
</dbReference>
<name>A0AB39W0A5_9FLAO</name>
<evidence type="ECO:0000256" key="3">
    <source>
        <dbReference type="ARBA" id="ARBA00023027"/>
    </source>
</evidence>
<evidence type="ECO:0000256" key="1">
    <source>
        <dbReference type="ARBA" id="ARBA00005854"/>
    </source>
</evidence>
<dbReference type="PANTHER" id="PTHR43026">
    <property type="entry name" value="2-HYDROXYACID DEHYDROGENASE HOMOLOG 1-RELATED"/>
    <property type="match status" value="1"/>
</dbReference>
<keyword evidence="2 4" id="KW-0560">Oxidoreductase</keyword>
<dbReference type="InterPro" id="IPR029753">
    <property type="entry name" value="D-isomer_DH_CS"/>
</dbReference>